<reference evidence="2 3" key="1">
    <citation type="submission" date="2024-02" db="EMBL/GenBank/DDBJ databases">
        <authorList>
            <person name="Daric V."/>
            <person name="Darras S."/>
        </authorList>
    </citation>
    <scope>NUCLEOTIDE SEQUENCE [LARGE SCALE GENOMIC DNA]</scope>
</reference>
<keyword evidence="3" id="KW-1185">Reference proteome</keyword>
<name>A0ABP0F1V4_CLALP</name>
<evidence type="ECO:0000313" key="3">
    <source>
        <dbReference type="Proteomes" id="UP001642483"/>
    </source>
</evidence>
<protein>
    <submittedName>
        <fullName evidence="2">Uncharacterized protein</fullName>
    </submittedName>
</protein>
<evidence type="ECO:0000256" key="1">
    <source>
        <dbReference type="SAM" id="MobiDB-lite"/>
    </source>
</evidence>
<feature type="region of interest" description="Disordered" evidence="1">
    <location>
        <begin position="205"/>
        <end position="265"/>
    </location>
</feature>
<proteinExistence type="predicted"/>
<comment type="caution">
    <text evidence="2">The sequence shown here is derived from an EMBL/GenBank/DDBJ whole genome shotgun (WGS) entry which is preliminary data.</text>
</comment>
<feature type="region of interest" description="Disordered" evidence="1">
    <location>
        <begin position="147"/>
        <end position="187"/>
    </location>
</feature>
<sequence>MKKLNYDITRRTDAARKSSRRAEIRLAQKFNDAGGIENEMRYHLSELRRQQANLRRELQGLKFDSKRSSKLPKNDTSDSEDDIISRDQYDEIYGDDRRPKTTINKDYGRNYFGYVSTPGANKTMLRVRTATDIERSLDKYYDKANHRMQEENRERKMQQQKKRNDDIQEKIENWKKKNSTKKKQYGFQSKTTAFKDLSRTKTREKINSVVALRNSPEKDPNKAHYWKPDNEEDSTTETYVNDKDLENSNSEKPNNKENKQRRSSRINFEEEDNLIFDTDLYAPDGRIRMVHMMPEFQQAFREARQTRYVRTKEKRDIETQLSASQIFEDRL</sequence>
<feature type="region of interest" description="Disordered" evidence="1">
    <location>
        <begin position="1"/>
        <end position="20"/>
    </location>
</feature>
<dbReference type="PANTHER" id="PTHR36871">
    <property type="entry name" value="COILED-COIL DOMAIN-CONTAINING PROTEIN 190"/>
    <property type="match status" value="1"/>
</dbReference>
<evidence type="ECO:0000313" key="2">
    <source>
        <dbReference type="EMBL" id="CAK8673704.1"/>
    </source>
</evidence>
<dbReference type="InterPro" id="IPR031525">
    <property type="entry name" value="CC190"/>
</dbReference>
<organism evidence="2 3">
    <name type="scientific">Clavelina lepadiformis</name>
    <name type="common">Light-bulb sea squirt</name>
    <name type="synonym">Ascidia lepadiformis</name>
    <dbReference type="NCBI Taxonomy" id="159417"/>
    <lineage>
        <taxon>Eukaryota</taxon>
        <taxon>Metazoa</taxon>
        <taxon>Chordata</taxon>
        <taxon>Tunicata</taxon>
        <taxon>Ascidiacea</taxon>
        <taxon>Aplousobranchia</taxon>
        <taxon>Clavelinidae</taxon>
        <taxon>Clavelina</taxon>
    </lineage>
</organism>
<dbReference type="PANTHER" id="PTHR36871:SF1">
    <property type="entry name" value="COILED-COIL DOMAIN-CONTAINING PROTEIN 190"/>
    <property type="match status" value="1"/>
</dbReference>
<feature type="compositionally biased region" description="Basic and acidic residues" evidence="1">
    <location>
        <begin position="147"/>
        <end position="175"/>
    </location>
</feature>
<dbReference type="Proteomes" id="UP001642483">
    <property type="component" value="Unassembled WGS sequence"/>
</dbReference>
<feature type="compositionally biased region" description="Basic and acidic residues" evidence="1">
    <location>
        <begin position="215"/>
        <end position="229"/>
    </location>
</feature>
<gene>
    <name evidence="2" type="ORF">CVLEPA_LOCUS3468</name>
</gene>
<feature type="compositionally biased region" description="Basic and acidic residues" evidence="1">
    <location>
        <begin position="59"/>
        <end position="76"/>
    </location>
</feature>
<feature type="region of interest" description="Disordered" evidence="1">
    <location>
        <begin position="59"/>
        <end position="87"/>
    </location>
</feature>
<dbReference type="EMBL" id="CAWYQH010000002">
    <property type="protein sequence ID" value="CAK8673704.1"/>
    <property type="molecule type" value="Genomic_DNA"/>
</dbReference>
<accession>A0ABP0F1V4</accession>